<dbReference type="InterPro" id="IPR006062">
    <property type="entry name" value="His_biosynth"/>
</dbReference>
<dbReference type="SUPFAM" id="SSF51366">
    <property type="entry name" value="Ribulose-phoshate binding barrel"/>
    <property type="match status" value="1"/>
</dbReference>
<dbReference type="Pfam" id="PF00977">
    <property type="entry name" value="His_biosynth"/>
    <property type="match status" value="1"/>
</dbReference>
<keyword evidence="14" id="KW-1185">Reference proteome</keyword>
<dbReference type="EC" id="4.3.2.10" evidence="11"/>
<dbReference type="GO" id="GO:0000107">
    <property type="term" value="F:imidazoleglycerol-phosphate synthase activity"/>
    <property type="evidence" value="ECO:0007669"/>
    <property type="project" value="UniProtKB-UniRule"/>
</dbReference>
<comment type="catalytic activity">
    <reaction evidence="10 11">
        <text>5-[(5-phospho-1-deoxy-D-ribulos-1-ylimino)methylamino]-1-(5-phospho-beta-D-ribosyl)imidazole-4-carboxamide + L-glutamine = D-erythro-1-(imidazol-4-yl)glycerol 3-phosphate + 5-amino-1-(5-phospho-beta-D-ribosyl)imidazole-4-carboxamide + L-glutamate + H(+)</text>
        <dbReference type="Rhea" id="RHEA:24793"/>
        <dbReference type="ChEBI" id="CHEBI:15378"/>
        <dbReference type="ChEBI" id="CHEBI:29985"/>
        <dbReference type="ChEBI" id="CHEBI:58278"/>
        <dbReference type="ChEBI" id="CHEBI:58359"/>
        <dbReference type="ChEBI" id="CHEBI:58475"/>
        <dbReference type="ChEBI" id="CHEBI:58525"/>
        <dbReference type="EC" id="4.3.2.10"/>
    </reaction>
</comment>
<reference evidence="14" key="1">
    <citation type="submission" date="2017-09" db="EMBL/GenBank/DDBJ databases">
        <authorList>
            <person name="Varghese N."/>
            <person name="Submissions S."/>
        </authorList>
    </citation>
    <scope>NUCLEOTIDE SEQUENCE [LARGE SCALE GENOMIC DNA]</scope>
    <source>
        <strain evidence="14">DSM 29961</strain>
    </source>
</reference>
<keyword evidence="6 11" id="KW-0028">Amino-acid biosynthesis</keyword>
<evidence type="ECO:0000313" key="13">
    <source>
        <dbReference type="EMBL" id="SOD95781.1"/>
    </source>
</evidence>
<keyword evidence="7 11" id="KW-0368">Histidine biosynthesis</keyword>
<dbReference type="Gene3D" id="3.20.20.70">
    <property type="entry name" value="Aldolase class I"/>
    <property type="match status" value="1"/>
</dbReference>
<dbReference type="EMBL" id="OCNH01000005">
    <property type="protein sequence ID" value="SOD95781.1"/>
    <property type="molecule type" value="Genomic_DNA"/>
</dbReference>
<dbReference type="InterPro" id="IPR011060">
    <property type="entry name" value="RibuloseP-bd_barrel"/>
</dbReference>
<comment type="pathway">
    <text evidence="2 11">Amino-acid biosynthesis; L-histidine biosynthesis; L-histidine from 5-phospho-alpha-D-ribose 1-diphosphate: step 5/9.</text>
</comment>
<dbReference type="CDD" id="cd04731">
    <property type="entry name" value="HisF"/>
    <property type="match status" value="1"/>
</dbReference>
<dbReference type="PANTHER" id="PTHR21235:SF2">
    <property type="entry name" value="IMIDAZOLE GLYCEROL PHOSPHATE SYNTHASE HISHF"/>
    <property type="match status" value="1"/>
</dbReference>
<comment type="subunit">
    <text evidence="4 11">Heterodimer of HisH and HisF.</text>
</comment>
<dbReference type="GO" id="GO:0000105">
    <property type="term" value="P:L-histidine biosynthetic process"/>
    <property type="evidence" value="ECO:0007669"/>
    <property type="project" value="UniProtKB-UniRule"/>
</dbReference>
<evidence type="ECO:0000256" key="6">
    <source>
        <dbReference type="ARBA" id="ARBA00022605"/>
    </source>
</evidence>
<evidence type="ECO:0000256" key="8">
    <source>
        <dbReference type="ARBA" id="ARBA00023239"/>
    </source>
</evidence>
<evidence type="ECO:0000256" key="9">
    <source>
        <dbReference type="ARBA" id="ARBA00025475"/>
    </source>
</evidence>
<gene>
    <name evidence="11" type="primary">hisF</name>
    <name evidence="13" type="ORF">SAMN06269250_4970</name>
</gene>
<organism evidence="13 14">
    <name type="scientific">Spirosoma fluviale</name>
    <dbReference type="NCBI Taxonomy" id="1597977"/>
    <lineage>
        <taxon>Bacteria</taxon>
        <taxon>Pseudomonadati</taxon>
        <taxon>Bacteroidota</taxon>
        <taxon>Cytophagia</taxon>
        <taxon>Cytophagales</taxon>
        <taxon>Cytophagaceae</taxon>
        <taxon>Spirosoma</taxon>
    </lineage>
</organism>
<evidence type="ECO:0000256" key="4">
    <source>
        <dbReference type="ARBA" id="ARBA00011152"/>
    </source>
</evidence>
<sequence length="258" mass="27380">MLTKRIIPCLDIKDGRTVKGTNFVNLRDAGDPVALAAVYAEQGADELVFLDITATVDERKTLIELVRNVAHTINIPFTVGGGISSVADVSALLNAGADKISINSSAVRNPDLINELALEFGSQCVVVAIDTRWISVGQGAEGFAHIVHTHGGRKPTELRTIAWAKEVEDRGAGEILLTSMDTDGTKAGFALELTARISGAANIPVIASGGAGTMDHFVDVFTTGKADAGLAASIFHFKEIEIPDLKAYLREKGIEMRI</sequence>
<keyword evidence="8 11" id="KW-0456">Lyase</keyword>
<dbReference type="HAMAP" id="MF_01013">
    <property type="entry name" value="HisF"/>
    <property type="match status" value="1"/>
</dbReference>
<comment type="similarity">
    <text evidence="3 11 12">Belongs to the HisA/HisF family.</text>
</comment>
<name>A0A286GJR3_9BACT</name>
<dbReference type="RefSeq" id="WP_097129382.1">
    <property type="nucleotide sequence ID" value="NZ_OCNH01000005.1"/>
</dbReference>
<evidence type="ECO:0000256" key="10">
    <source>
        <dbReference type="ARBA" id="ARBA00047838"/>
    </source>
</evidence>
<dbReference type="GO" id="GO:0016829">
    <property type="term" value="F:lyase activity"/>
    <property type="evidence" value="ECO:0007669"/>
    <property type="project" value="UniProtKB-KW"/>
</dbReference>
<evidence type="ECO:0000256" key="12">
    <source>
        <dbReference type="RuleBase" id="RU003657"/>
    </source>
</evidence>
<accession>A0A286GJR3</accession>
<dbReference type="AlphaFoldDB" id="A0A286GJR3"/>
<evidence type="ECO:0000256" key="3">
    <source>
        <dbReference type="ARBA" id="ARBA00009667"/>
    </source>
</evidence>
<evidence type="ECO:0000256" key="1">
    <source>
        <dbReference type="ARBA" id="ARBA00004496"/>
    </source>
</evidence>
<dbReference type="OrthoDB" id="9781903at2"/>
<dbReference type="NCBIfam" id="TIGR00735">
    <property type="entry name" value="hisF"/>
    <property type="match status" value="1"/>
</dbReference>
<dbReference type="InterPro" id="IPR050064">
    <property type="entry name" value="IGPS_HisA/HisF"/>
</dbReference>
<dbReference type="InterPro" id="IPR004651">
    <property type="entry name" value="HisF"/>
</dbReference>
<dbReference type="PANTHER" id="PTHR21235">
    <property type="entry name" value="IMIDAZOLE GLYCEROL PHOSPHATE SYNTHASE SUBUNIT HISF/H IGP SYNTHASE SUBUNIT HISF/H"/>
    <property type="match status" value="1"/>
</dbReference>
<dbReference type="InterPro" id="IPR013785">
    <property type="entry name" value="Aldolase_TIM"/>
</dbReference>
<evidence type="ECO:0000313" key="14">
    <source>
        <dbReference type="Proteomes" id="UP000219452"/>
    </source>
</evidence>
<dbReference type="UniPathway" id="UPA00031">
    <property type="reaction ID" value="UER00010"/>
</dbReference>
<comment type="subcellular location">
    <subcellularLocation>
        <location evidence="1 11">Cytoplasm</location>
    </subcellularLocation>
</comment>
<evidence type="ECO:0000256" key="11">
    <source>
        <dbReference type="HAMAP-Rule" id="MF_01013"/>
    </source>
</evidence>
<dbReference type="Proteomes" id="UP000219452">
    <property type="component" value="Unassembled WGS sequence"/>
</dbReference>
<proteinExistence type="inferred from homology"/>
<dbReference type="FunFam" id="3.20.20.70:FF:000006">
    <property type="entry name" value="Imidazole glycerol phosphate synthase subunit HisF"/>
    <property type="match status" value="1"/>
</dbReference>
<feature type="active site" evidence="11">
    <location>
        <position position="130"/>
    </location>
</feature>
<protein>
    <recommendedName>
        <fullName evidence="11">Imidazole glycerol phosphate synthase subunit HisF</fullName>
        <ecNumber evidence="11">4.3.2.10</ecNumber>
    </recommendedName>
    <alternativeName>
        <fullName evidence="11">IGP synthase cyclase subunit</fullName>
    </alternativeName>
    <alternativeName>
        <fullName evidence="11">IGP synthase subunit HisF</fullName>
    </alternativeName>
    <alternativeName>
        <fullName evidence="11">ImGP synthase subunit HisF</fullName>
        <shortName evidence="11">IGPS subunit HisF</shortName>
    </alternativeName>
</protein>
<evidence type="ECO:0000256" key="7">
    <source>
        <dbReference type="ARBA" id="ARBA00023102"/>
    </source>
</evidence>
<feature type="active site" evidence="11">
    <location>
        <position position="11"/>
    </location>
</feature>
<evidence type="ECO:0000256" key="2">
    <source>
        <dbReference type="ARBA" id="ARBA00005091"/>
    </source>
</evidence>
<keyword evidence="5 11" id="KW-0963">Cytoplasm</keyword>
<evidence type="ECO:0000256" key="5">
    <source>
        <dbReference type="ARBA" id="ARBA00022490"/>
    </source>
</evidence>
<comment type="function">
    <text evidence="9 11">IGPS catalyzes the conversion of PRFAR and glutamine to IGP, AICAR and glutamate. The HisF subunit catalyzes the cyclization activity that produces IGP and AICAR from PRFAR using the ammonia provided by the HisH subunit.</text>
</comment>
<dbReference type="GO" id="GO:0005737">
    <property type="term" value="C:cytoplasm"/>
    <property type="evidence" value="ECO:0007669"/>
    <property type="project" value="UniProtKB-SubCell"/>
</dbReference>